<dbReference type="EMBL" id="JMIX01000015">
    <property type="protein sequence ID" value="KEO89297.1"/>
    <property type="molecule type" value="Genomic_DNA"/>
</dbReference>
<dbReference type="Gene3D" id="3.40.640.10">
    <property type="entry name" value="Type I PLP-dependent aspartate aminotransferase-like (Major domain)"/>
    <property type="match status" value="1"/>
</dbReference>
<gene>
    <name evidence="9" type="primary">hisC</name>
    <name evidence="11" type="ORF">EH32_03985</name>
</gene>
<dbReference type="InterPro" id="IPR015422">
    <property type="entry name" value="PyrdxlP-dep_Trfase_small"/>
</dbReference>
<dbReference type="InterPro" id="IPR005861">
    <property type="entry name" value="HisP_aminotrans"/>
</dbReference>
<keyword evidence="9" id="KW-0368">Histidine biosynthesis</keyword>
<keyword evidence="12" id="KW-1185">Reference proteome</keyword>
<dbReference type="SUPFAM" id="SSF53383">
    <property type="entry name" value="PLP-dependent transferases"/>
    <property type="match status" value="1"/>
</dbReference>
<evidence type="ECO:0000256" key="9">
    <source>
        <dbReference type="HAMAP-Rule" id="MF_01023"/>
    </source>
</evidence>
<feature type="modified residue" description="N6-(pyridoxal phosphate)lysine" evidence="9">
    <location>
        <position position="226"/>
    </location>
</feature>
<dbReference type="GO" id="GO:0000105">
    <property type="term" value="P:L-histidine biosynthetic process"/>
    <property type="evidence" value="ECO:0007669"/>
    <property type="project" value="UniProtKB-UniRule"/>
</dbReference>
<dbReference type="HAMAP" id="MF_01023">
    <property type="entry name" value="HisC_aminotrans_2"/>
    <property type="match status" value="1"/>
</dbReference>
<keyword evidence="7 9" id="KW-0663">Pyridoxal phosphate</keyword>
<evidence type="ECO:0000256" key="5">
    <source>
        <dbReference type="ARBA" id="ARBA00022576"/>
    </source>
</evidence>
<dbReference type="GO" id="GO:0030170">
    <property type="term" value="F:pyridoxal phosphate binding"/>
    <property type="evidence" value="ECO:0007669"/>
    <property type="project" value="InterPro"/>
</dbReference>
<dbReference type="Gene3D" id="3.90.1150.10">
    <property type="entry name" value="Aspartate Aminotransferase, domain 1"/>
    <property type="match status" value="1"/>
</dbReference>
<dbReference type="InterPro" id="IPR004839">
    <property type="entry name" value="Aminotransferase_I/II_large"/>
</dbReference>
<organism evidence="11 12">
    <name type="scientific">Erythrobacter litoralis</name>
    <dbReference type="NCBI Taxonomy" id="39960"/>
    <lineage>
        <taxon>Bacteria</taxon>
        <taxon>Pseudomonadati</taxon>
        <taxon>Pseudomonadota</taxon>
        <taxon>Alphaproteobacteria</taxon>
        <taxon>Sphingomonadales</taxon>
        <taxon>Erythrobacteraceae</taxon>
        <taxon>Erythrobacter/Porphyrobacter group</taxon>
        <taxon>Erythrobacter</taxon>
    </lineage>
</organism>
<dbReference type="CDD" id="cd00609">
    <property type="entry name" value="AAT_like"/>
    <property type="match status" value="1"/>
</dbReference>
<dbReference type="PANTHER" id="PTHR43643:SF3">
    <property type="entry name" value="HISTIDINOL-PHOSPHATE AMINOTRANSFERASE"/>
    <property type="match status" value="1"/>
</dbReference>
<keyword evidence="5 9" id="KW-0032">Aminotransferase</keyword>
<evidence type="ECO:0000256" key="4">
    <source>
        <dbReference type="ARBA" id="ARBA00011738"/>
    </source>
</evidence>
<proteinExistence type="inferred from homology"/>
<protein>
    <recommendedName>
        <fullName evidence="9">Histidinol-phosphate aminotransferase</fullName>
        <ecNumber evidence="9">2.6.1.9</ecNumber>
    </recommendedName>
    <alternativeName>
        <fullName evidence="9">Imidazole acetol-phosphate transaminase</fullName>
    </alternativeName>
</protein>
<comment type="pathway">
    <text evidence="2 9">Amino-acid biosynthesis; L-histidine biosynthesis; L-histidine from 5-phospho-alpha-D-ribose 1-diphosphate: step 7/9.</text>
</comment>
<evidence type="ECO:0000256" key="2">
    <source>
        <dbReference type="ARBA" id="ARBA00005011"/>
    </source>
</evidence>
<comment type="similarity">
    <text evidence="3 9">Belongs to the class-II pyridoxal-phosphate-dependent aminotransferase family. Histidinol-phosphate aminotransferase subfamily.</text>
</comment>
<dbReference type="Pfam" id="PF00155">
    <property type="entry name" value="Aminotran_1_2"/>
    <property type="match status" value="1"/>
</dbReference>
<comment type="subunit">
    <text evidence="4 9">Homodimer.</text>
</comment>
<dbReference type="InterPro" id="IPR050106">
    <property type="entry name" value="HistidinolP_aminotransfase"/>
</dbReference>
<dbReference type="GO" id="GO:0004400">
    <property type="term" value="F:histidinol-phosphate transaminase activity"/>
    <property type="evidence" value="ECO:0007669"/>
    <property type="project" value="UniProtKB-UniRule"/>
</dbReference>
<name>A0A074MUJ9_9SPHN</name>
<dbReference type="KEGG" id="elq:Ga0102493_11541"/>
<comment type="caution">
    <text evidence="11">The sequence shown here is derived from an EMBL/GenBank/DDBJ whole genome shotgun (WGS) entry which is preliminary data.</text>
</comment>
<evidence type="ECO:0000313" key="12">
    <source>
        <dbReference type="Proteomes" id="UP000027866"/>
    </source>
</evidence>
<evidence type="ECO:0000256" key="7">
    <source>
        <dbReference type="ARBA" id="ARBA00022898"/>
    </source>
</evidence>
<evidence type="ECO:0000256" key="3">
    <source>
        <dbReference type="ARBA" id="ARBA00007970"/>
    </source>
</evidence>
<comment type="cofactor">
    <cofactor evidence="1 9">
        <name>pyridoxal 5'-phosphate</name>
        <dbReference type="ChEBI" id="CHEBI:597326"/>
    </cofactor>
</comment>
<dbReference type="InterPro" id="IPR015424">
    <property type="entry name" value="PyrdxlP-dep_Trfase"/>
</dbReference>
<accession>A0A074MUJ9</accession>
<dbReference type="AlphaFoldDB" id="A0A074MUJ9"/>
<evidence type="ECO:0000256" key="6">
    <source>
        <dbReference type="ARBA" id="ARBA00022679"/>
    </source>
</evidence>
<sequence length="372" mass="39038">MTNTSMNTQPQPKPWILGIHAYTPGKSKASDGRALVKLSANENPLGTSPAALEALEAARGEAATYPDPGAIALREALGGLHGLDPARIVCGTGSDELLNLAAQGFAGPGDEVVFARHSFAVYDIAARRCGANPVEVADRDYTADIDALLGAVGDATRVVFLANPNNPTGTWLPPAEVERLHAGLPAHVLLVVDEAYGEYVDPAHQRAAFELAGRHDNVLVTRTFSKIYGLAAERVGWAYGATGLVDVLNRIRGPFNVTASGQAAGIAALSDQSFVERSRAHNSAERARLAEAIAALGNHGLRAVPSEANFLLVLFEGELKAETALEALAGEGYAVRHLPGQGLPHGLRITIGKSADMDRVIACLRRLCGEAA</sequence>
<dbReference type="Proteomes" id="UP000027866">
    <property type="component" value="Unassembled WGS sequence"/>
</dbReference>
<dbReference type="NCBIfam" id="TIGR01141">
    <property type="entry name" value="hisC"/>
    <property type="match status" value="1"/>
</dbReference>
<dbReference type="InterPro" id="IPR015421">
    <property type="entry name" value="PyrdxlP-dep_Trfase_major"/>
</dbReference>
<evidence type="ECO:0000313" key="11">
    <source>
        <dbReference type="EMBL" id="KEO89297.1"/>
    </source>
</evidence>
<evidence type="ECO:0000259" key="10">
    <source>
        <dbReference type="Pfam" id="PF00155"/>
    </source>
</evidence>
<evidence type="ECO:0000256" key="8">
    <source>
        <dbReference type="ARBA" id="ARBA00047481"/>
    </source>
</evidence>
<dbReference type="PANTHER" id="PTHR43643">
    <property type="entry name" value="HISTIDINOL-PHOSPHATE AMINOTRANSFERASE 2"/>
    <property type="match status" value="1"/>
</dbReference>
<dbReference type="UniPathway" id="UPA00031">
    <property type="reaction ID" value="UER00012"/>
</dbReference>
<keyword evidence="9" id="KW-0028">Amino-acid biosynthesis</keyword>
<evidence type="ECO:0000256" key="1">
    <source>
        <dbReference type="ARBA" id="ARBA00001933"/>
    </source>
</evidence>
<keyword evidence="6 9" id="KW-0808">Transferase</keyword>
<reference evidence="11 12" key="1">
    <citation type="submission" date="2014-04" db="EMBL/GenBank/DDBJ databases">
        <title>A comprehensive comparison of genomes of Erythrobacter spp. Strains.</title>
        <authorList>
            <person name="Zheng Q."/>
        </authorList>
    </citation>
    <scope>NUCLEOTIDE SEQUENCE [LARGE SCALE GENOMIC DNA]</scope>
    <source>
        <strain evidence="11 12">DSM 8509</strain>
    </source>
</reference>
<dbReference type="EC" id="2.6.1.9" evidence="9"/>
<feature type="domain" description="Aminotransferase class I/classII large" evidence="10">
    <location>
        <begin position="35"/>
        <end position="362"/>
    </location>
</feature>
<comment type="catalytic activity">
    <reaction evidence="8 9">
        <text>L-histidinol phosphate + 2-oxoglutarate = 3-(imidazol-4-yl)-2-oxopropyl phosphate + L-glutamate</text>
        <dbReference type="Rhea" id="RHEA:23744"/>
        <dbReference type="ChEBI" id="CHEBI:16810"/>
        <dbReference type="ChEBI" id="CHEBI:29985"/>
        <dbReference type="ChEBI" id="CHEBI:57766"/>
        <dbReference type="ChEBI" id="CHEBI:57980"/>
        <dbReference type="EC" id="2.6.1.9"/>
    </reaction>
</comment>
<dbReference type="PATRIC" id="fig|39960.10.peg.2787"/>